<comment type="caution">
    <text evidence="2">The sequence shown here is derived from an EMBL/GenBank/DDBJ whole genome shotgun (WGS) entry which is preliminary data.</text>
</comment>
<feature type="chain" id="PRO_5045289276" evidence="1">
    <location>
        <begin position="40"/>
        <end position="290"/>
    </location>
</feature>
<dbReference type="Proteomes" id="UP001220022">
    <property type="component" value="Unassembled WGS sequence"/>
</dbReference>
<protein>
    <submittedName>
        <fullName evidence="2">Uncharacterized protein</fullName>
    </submittedName>
</protein>
<reference evidence="2 3" key="1">
    <citation type="submission" date="2023-03" db="EMBL/GenBank/DDBJ databases">
        <title>Draft genome sequence of type strain Streptomyces ferralitis JCM 14344.</title>
        <authorList>
            <person name="Klaysubun C."/>
            <person name="Duangmal K."/>
        </authorList>
    </citation>
    <scope>NUCLEOTIDE SEQUENCE [LARGE SCALE GENOMIC DNA]</scope>
    <source>
        <strain evidence="2 3">JCM 14344</strain>
    </source>
</reference>
<evidence type="ECO:0000313" key="2">
    <source>
        <dbReference type="EMBL" id="MDF2260457.1"/>
    </source>
</evidence>
<organism evidence="2 3">
    <name type="scientific">Streptantibioticus ferralitis</name>
    <dbReference type="NCBI Taxonomy" id="236510"/>
    <lineage>
        <taxon>Bacteria</taxon>
        <taxon>Bacillati</taxon>
        <taxon>Actinomycetota</taxon>
        <taxon>Actinomycetes</taxon>
        <taxon>Kitasatosporales</taxon>
        <taxon>Streptomycetaceae</taxon>
        <taxon>Streptantibioticus</taxon>
    </lineage>
</organism>
<keyword evidence="1" id="KW-0732">Signal</keyword>
<evidence type="ECO:0000256" key="1">
    <source>
        <dbReference type="SAM" id="SignalP"/>
    </source>
</evidence>
<keyword evidence="3" id="KW-1185">Reference proteome</keyword>
<accession>A0ABT5Z9G5</accession>
<dbReference type="EMBL" id="JARHTQ010000034">
    <property type="protein sequence ID" value="MDF2260457.1"/>
    <property type="molecule type" value="Genomic_DNA"/>
</dbReference>
<feature type="signal peptide" evidence="1">
    <location>
        <begin position="1"/>
        <end position="39"/>
    </location>
</feature>
<gene>
    <name evidence="2" type="ORF">P2L57_33525</name>
</gene>
<sequence>MRGKRISIPRSAARLAGLSLSLGAAATLLSTALCGQAQATDDPRAIPDYQGARQVLQTAQVHNAVSRFLSTTANVGADGGSGAAGPTAAGTHDGQQAFNLNDPVALYEVAPAFVTGKAKPTADNVARLAYLASVANGVNGHKATVLLSSAAKGGGNWHLAGIRDSDSDVTYGQQAKSHSMAFTEPQIHAWYRLQDNTVEPLNREAASGLQGKQAVTLANYQKLVHSRYADKLPGSAYDRKGLAGGYGLASTPSSPSPTSMQLGGSAVAAAAFASGATAVWRRNRQRPRAS</sequence>
<name>A0ABT5Z9G5_9ACTN</name>
<dbReference type="RefSeq" id="WP_275821082.1">
    <property type="nucleotide sequence ID" value="NZ_BAAANM010000033.1"/>
</dbReference>
<evidence type="ECO:0000313" key="3">
    <source>
        <dbReference type="Proteomes" id="UP001220022"/>
    </source>
</evidence>
<proteinExistence type="predicted"/>